<dbReference type="AlphaFoldDB" id="A0A1X7HP65"/>
<dbReference type="SUPFAM" id="SSF51215">
    <property type="entry name" value="Regulatory protein AraC"/>
    <property type="match status" value="1"/>
</dbReference>
<dbReference type="SMART" id="SM00342">
    <property type="entry name" value="HTH_ARAC"/>
    <property type="match status" value="1"/>
</dbReference>
<evidence type="ECO:0000256" key="2">
    <source>
        <dbReference type="ARBA" id="ARBA00023125"/>
    </source>
</evidence>
<dbReference type="Gene3D" id="1.10.10.60">
    <property type="entry name" value="Homeodomain-like"/>
    <property type="match status" value="2"/>
</dbReference>
<keyword evidence="6" id="KW-1185">Reference proteome</keyword>
<proteinExistence type="predicted"/>
<dbReference type="RefSeq" id="WP_208915673.1">
    <property type="nucleotide sequence ID" value="NZ_LT840184.1"/>
</dbReference>
<dbReference type="EMBL" id="LT840184">
    <property type="protein sequence ID" value="SMF90358.1"/>
    <property type="molecule type" value="Genomic_DNA"/>
</dbReference>
<sequence length="289" mass="34041">MEVKKLLASEGIDPDIQAHYRFITSIRNTAEIHTHDFFELFLILKGSVIHCINGTRQRLEENTLVFIRDRDVHYYEQTEEGDCQFINLSFNKEVVAALFDYLGEGFPKLQILNPDMPPTVILSKTEKEYVRYRLDRLNLIPHTDKAHVKAEVRALLVELFSRYMTVAESPDWSEQPSWLQELCTEMKKKENFIEGISAMLRVSGKSHAYVCRMFKKHLGITPIQYINRFRLSYAENLLLNTDMEIVNICFEVGLENMSYFYDLFKRQFNMTPHTYRVNGERKTSIKKIY</sequence>
<dbReference type="InterPro" id="IPR014710">
    <property type="entry name" value="RmlC-like_jellyroll"/>
</dbReference>
<dbReference type="InterPro" id="IPR003313">
    <property type="entry name" value="AraC-bd"/>
</dbReference>
<dbReference type="GO" id="GO:0003700">
    <property type="term" value="F:DNA-binding transcription factor activity"/>
    <property type="evidence" value="ECO:0007669"/>
    <property type="project" value="InterPro"/>
</dbReference>
<feature type="domain" description="HTH araC/xylS-type" evidence="4">
    <location>
        <begin position="196"/>
        <end position="278"/>
    </location>
</feature>
<keyword evidence="1" id="KW-0805">Transcription regulation</keyword>
<evidence type="ECO:0000313" key="5">
    <source>
        <dbReference type="EMBL" id="SMF90358.1"/>
    </source>
</evidence>
<dbReference type="PANTHER" id="PTHR43280">
    <property type="entry name" value="ARAC-FAMILY TRANSCRIPTIONAL REGULATOR"/>
    <property type="match status" value="1"/>
</dbReference>
<evidence type="ECO:0000256" key="1">
    <source>
        <dbReference type="ARBA" id="ARBA00023015"/>
    </source>
</evidence>
<dbReference type="PROSITE" id="PS01124">
    <property type="entry name" value="HTH_ARAC_FAMILY_2"/>
    <property type="match status" value="1"/>
</dbReference>
<dbReference type="Proteomes" id="UP000192940">
    <property type="component" value="Chromosome I"/>
</dbReference>
<dbReference type="InterPro" id="IPR037923">
    <property type="entry name" value="HTH-like"/>
</dbReference>
<organism evidence="5 6">
    <name type="scientific">Paenibacillus uliginis N3/975</name>
    <dbReference type="NCBI Taxonomy" id="1313296"/>
    <lineage>
        <taxon>Bacteria</taxon>
        <taxon>Bacillati</taxon>
        <taxon>Bacillota</taxon>
        <taxon>Bacilli</taxon>
        <taxon>Bacillales</taxon>
        <taxon>Paenibacillaceae</taxon>
        <taxon>Paenibacillus</taxon>
    </lineage>
</organism>
<dbReference type="InterPro" id="IPR018062">
    <property type="entry name" value="HTH_AraC-typ_CS"/>
</dbReference>
<name>A0A1X7HP65_9BACL</name>
<keyword evidence="3" id="KW-0804">Transcription</keyword>
<dbReference type="InterPro" id="IPR018060">
    <property type="entry name" value="HTH_AraC"/>
</dbReference>
<evidence type="ECO:0000256" key="3">
    <source>
        <dbReference type="ARBA" id="ARBA00023163"/>
    </source>
</evidence>
<accession>A0A1X7HP65</accession>
<dbReference type="SUPFAM" id="SSF46689">
    <property type="entry name" value="Homeodomain-like"/>
    <property type="match status" value="1"/>
</dbReference>
<keyword evidence="2" id="KW-0238">DNA-binding</keyword>
<gene>
    <name evidence="5" type="ORF">SAMN05661091_4999</name>
</gene>
<dbReference type="PROSITE" id="PS00041">
    <property type="entry name" value="HTH_ARAC_FAMILY_1"/>
    <property type="match status" value="1"/>
</dbReference>
<dbReference type="InterPro" id="IPR009057">
    <property type="entry name" value="Homeodomain-like_sf"/>
</dbReference>
<evidence type="ECO:0000313" key="6">
    <source>
        <dbReference type="Proteomes" id="UP000192940"/>
    </source>
</evidence>
<dbReference type="Gene3D" id="2.60.120.10">
    <property type="entry name" value="Jelly Rolls"/>
    <property type="match status" value="1"/>
</dbReference>
<protein>
    <submittedName>
        <fullName evidence="5">AraC family transcriptional regulator, cel operon repressor</fullName>
    </submittedName>
</protein>
<evidence type="ECO:0000259" key="4">
    <source>
        <dbReference type="PROSITE" id="PS01124"/>
    </source>
</evidence>
<dbReference type="GO" id="GO:0043565">
    <property type="term" value="F:sequence-specific DNA binding"/>
    <property type="evidence" value="ECO:0007669"/>
    <property type="project" value="InterPro"/>
</dbReference>
<reference evidence="5 6" key="1">
    <citation type="submission" date="2017-04" db="EMBL/GenBank/DDBJ databases">
        <authorList>
            <person name="Afonso C.L."/>
            <person name="Miller P.J."/>
            <person name="Scott M.A."/>
            <person name="Spackman E."/>
            <person name="Goraichik I."/>
            <person name="Dimitrov K.M."/>
            <person name="Suarez D.L."/>
            <person name="Swayne D.E."/>
        </authorList>
    </citation>
    <scope>NUCLEOTIDE SEQUENCE [LARGE SCALE GENOMIC DNA]</scope>
    <source>
        <strain evidence="5 6">N3/975</strain>
    </source>
</reference>
<dbReference type="Pfam" id="PF12833">
    <property type="entry name" value="HTH_18"/>
    <property type="match status" value="1"/>
</dbReference>
<dbReference type="Pfam" id="PF02311">
    <property type="entry name" value="AraC_binding"/>
    <property type="match status" value="1"/>
</dbReference>
<dbReference type="PANTHER" id="PTHR43280:SF2">
    <property type="entry name" value="HTH-TYPE TRANSCRIPTIONAL REGULATOR EXSA"/>
    <property type="match status" value="1"/>
</dbReference>
<dbReference type="STRING" id="1313296.SAMN05661091_4999"/>